<dbReference type="GO" id="GO:0005634">
    <property type="term" value="C:nucleus"/>
    <property type="evidence" value="ECO:0007669"/>
    <property type="project" value="UniProtKB-SubCell"/>
</dbReference>
<dbReference type="Proteomes" id="UP001172101">
    <property type="component" value="Unassembled WGS sequence"/>
</dbReference>
<dbReference type="PROSITE" id="PS00463">
    <property type="entry name" value="ZN2_CY6_FUNGAL_1"/>
    <property type="match status" value="1"/>
</dbReference>
<evidence type="ECO:0000256" key="6">
    <source>
        <dbReference type="SAM" id="MobiDB-lite"/>
    </source>
</evidence>
<dbReference type="InterPro" id="IPR050815">
    <property type="entry name" value="TF_fung"/>
</dbReference>
<comment type="subcellular location">
    <subcellularLocation>
        <location evidence="1">Nucleus</location>
    </subcellularLocation>
</comment>
<comment type="caution">
    <text evidence="8">The sequence shown here is derived from an EMBL/GenBank/DDBJ whole genome shotgun (WGS) entry which is preliminary data.</text>
</comment>
<dbReference type="CDD" id="cd00067">
    <property type="entry name" value="GAL4"/>
    <property type="match status" value="1"/>
</dbReference>
<sequence length="705" mass="76994">METGQLPLRQEGADSHDETTSTGQLACVQCRSRKLKCDRNRPACNRCVKQNETCNYPGSRLRALGPRKTVRELEKRIEELEALLRAADLRTAQETAPDLSQGRPPPAQDFDLFDLGPLPLHQDLPFGQPQLIGSVELSPPQQSANQLIDLGLFEQLPSFDVVDELNALYFQKIHPGAPMLHRASYTAGLRLPPHMRPPMCLQYIVMASAAATSDTYRHLSEPFYLRARIYAEADELKGQGEAFTTLAHVQSWCLISAYECHVYALFTRASTSLCRGVRVAQMLRLHQLDIRDPETLRSGLPPPRSWIEAEERRRTWWVVFLADRYLTSTTGWPSLIDERHIRTNLPSTEESFAAGGTNELAIPLSGGLRELAQGRGAQVPPLAVRILAANELLHCLDHASRRSPESGSEDVRDGPYWQRHREIDANLSTLTIFLPERLHLARNPRSLDAILVHVSTNMATIHLHRTALGRIHHHRRSPDLHLVAQSQARLLPAAEGILAVFRAAGDGVGTAIRNPLLSFAAYMAASVFLEDYFQAAAGGSGADVQDRSRQSEASLEFLARILVFFARSSPLVRANAFQLAADMKRTGYGTALMDQLMSQSTTAWGSTSEILLPSSKGLPMVFCPALTSAPGLSESPGLGLQGVSSFRGHGGGGSSISSFFGPSPTVPMRGPSATGLGIAPPLLQQAGSPDGLFSQFTANPGSSLL</sequence>
<dbReference type="SUPFAM" id="SSF57701">
    <property type="entry name" value="Zn2/Cys6 DNA-binding domain"/>
    <property type="match status" value="1"/>
</dbReference>
<feature type="domain" description="Zn(2)-C6 fungal-type" evidence="7">
    <location>
        <begin position="26"/>
        <end position="56"/>
    </location>
</feature>
<evidence type="ECO:0000256" key="2">
    <source>
        <dbReference type="ARBA" id="ARBA00022723"/>
    </source>
</evidence>
<keyword evidence="4" id="KW-0804">Transcription</keyword>
<evidence type="ECO:0000313" key="8">
    <source>
        <dbReference type="EMBL" id="KAK0702063.1"/>
    </source>
</evidence>
<dbReference type="EMBL" id="JAUIRO010000009">
    <property type="protein sequence ID" value="KAK0702063.1"/>
    <property type="molecule type" value="Genomic_DNA"/>
</dbReference>
<feature type="region of interest" description="Disordered" evidence="6">
    <location>
        <begin position="1"/>
        <end position="22"/>
    </location>
</feature>
<dbReference type="Pfam" id="PF04082">
    <property type="entry name" value="Fungal_trans"/>
    <property type="match status" value="1"/>
</dbReference>
<evidence type="ECO:0000313" key="9">
    <source>
        <dbReference type="Proteomes" id="UP001172101"/>
    </source>
</evidence>
<dbReference type="PANTHER" id="PTHR47338">
    <property type="entry name" value="ZN(II)2CYS6 TRANSCRIPTION FACTOR (EUROFUNG)-RELATED"/>
    <property type="match status" value="1"/>
</dbReference>
<dbReference type="GO" id="GO:0008270">
    <property type="term" value="F:zinc ion binding"/>
    <property type="evidence" value="ECO:0007669"/>
    <property type="project" value="InterPro"/>
</dbReference>
<dbReference type="SMART" id="SM00066">
    <property type="entry name" value="GAL4"/>
    <property type="match status" value="1"/>
</dbReference>
<dbReference type="SMART" id="SM00906">
    <property type="entry name" value="Fungal_trans"/>
    <property type="match status" value="1"/>
</dbReference>
<accession>A0AA40DJC7</accession>
<keyword evidence="9" id="KW-1185">Reference proteome</keyword>
<name>A0AA40DJC7_9PEZI</name>
<protein>
    <submittedName>
        <fullName evidence="8">Fungal-specific transcription factor domain-containing protein</fullName>
    </submittedName>
</protein>
<dbReference type="RefSeq" id="XP_060289727.1">
    <property type="nucleotide sequence ID" value="XM_060440725.1"/>
</dbReference>
<dbReference type="InterPro" id="IPR036864">
    <property type="entry name" value="Zn2-C6_fun-type_DNA-bd_sf"/>
</dbReference>
<dbReference type="PROSITE" id="PS50048">
    <property type="entry name" value="ZN2_CY6_FUNGAL_2"/>
    <property type="match status" value="1"/>
</dbReference>
<proteinExistence type="predicted"/>
<dbReference type="PANTHER" id="PTHR47338:SF10">
    <property type="entry name" value="TRANSCRIPTION FACTOR DOMAIN-CONTAINING PROTEIN-RELATED"/>
    <property type="match status" value="1"/>
</dbReference>
<evidence type="ECO:0000256" key="4">
    <source>
        <dbReference type="ARBA" id="ARBA00023163"/>
    </source>
</evidence>
<organism evidence="8 9">
    <name type="scientific">Lasiosphaeria miniovina</name>
    <dbReference type="NCBI Taxonomy" id="1954250"/>
    <lineage>
        <taxon>Eukaryota</taxon>
        <taxon>Fungi</taxon>
        <taxon>Dikarya</taxon>
        <taxon>Ascomycota</taxon>
        <taxon>Pezizomycotina</taxon>
        <taxon>Sordariomycetes</taxon>
        <taxon>Sordariomycetidae</taxon>
        <taxon>Sordariales</taxon>
        <taxon>Lasiosphaeriaceae</taxon>
        <taxon>Lasiosphaeria</taxon>
    </lineage>
</organism>
<dbReference type="Gene3D" id="4.10.240.10">
    <property type="entry name" value="Zn(2)-C6 fungal-type DNA-binding domain"/>
    <property type="match status" value="1"/>
</dbReference>
<dbReference type="InterPro" id="IPR001138">
    <property type="entry name" value="Zn2Cys6_DnaBD"/>
</dbReference>
<evidence type="ECO:0000256" key="1">
    <source>
        <dbReference type="ARBA" id="ARBA00004123"/>
    </source>
</evidence>
<dbReference type="InterPro" id="IPR007219">
    <property type="entry name" value="XnlR_reg_dom"/>
</dbReference>
<keyword evidence="3" id="KW-0805">Transcription regulation</keyword>
<keyword evidence="2" id="KW-0479">Metal-binding</keyword>
<dbReference type="GO" id="GO:0003677">
    <property type="term" value="F:DNA binding"/>
    <property type="evidence" value="ECO:0007669"/>
    <property type="project" value="InterPro"/>
</dbReference>
<evidence type="ECO:0000259" key="7">
    <source>
        <dbReference type="PROSITE" id="PS50048"/>
    </source>
</evidence>
<dbReference type="GO" id="GO:0006351">
    <property type="term" value="P:DNA-templated transcription"/>
    <property type="evidence" value="ECO:0007669"/>
    <property type="project" value="InterPro"/>
</dbReference>
<dbReference type="GO" id="GO:0000981">
    <property type="term" value="F:DNA-binding transcription factor activity, RNA polymerase II-specific"/>
    <property type="evidence" value="ECO:0007669"/>
    <property type="project" value="InterPro"/>
</dbReference>
<reference evidence="8" key="1">
    <citation type="submission" date="2023-06" db="EMBL/GenBank/DDBJ databases">
        <title>Genome-scale phylogeny and comparative genomics of the fungal order Sordariales.</title>
        <authorList>
            <consortium name="Lawrence Berkeley National Laboratory"/>
            <person name="Hensen N."/>
            <person name="Bonometti L."/>
            <person name="Westerberg I."/>
            <person name="Brannstrom I.O."/>
            <person name="Guillou S."/>
            <person name="Cros-Aarteil S."/>
            <person name="Calhoun S."/>
            <person name="Haridas S."/>
            <person name="Kuo A."/>
            <person name="Mondo S."/>
            <person name="Pangilinan J."/>
            <person name="Riley R."/>
            <person name="LaButti K."/>
            <person name="Andreopoulos B."/>
            <person name="Lipzen A."/>
            <person name="Chen C."/>
            <person name="Yanf M."/>
            <person name="Daum C."/>
            <person name="Ng V."/>
            <person name="Clum A."/>
            <person name="Steindorff A."/>
            <person name="Ohm R."/>
            <person name="Martin F."/>
            <person name="Silar P."/>
            <person name="Natvig D."/>
            <person name="Lalanne C."/>
            <person name="Gautier V."/>
            <person name="Ament-velasquez S.L."/>
            <person name="Kruys A."/>
            <person name="Hutchinson M.I."/>
            <person name="Powell A.J."/>
            <person name="Barry K."/>
            <person name="Miller A.N."/>
            <person name="Grigoriev I.V."/>
            <person name="Debuchy R."/>
            <person name="Gladieux P."/>
            <person name="Thoren M.H."/>
            <person name="Johannesson H."/>
        </authorList>
    </citation>
    <scope>NUCLEOTIDE SEQUENCE</scope>
    <source>
        <strain evidence="8">SMH2392-1A</strain>
    </source>
</reference>
<dbReference type="CDD" id="cd12148">
    <property type="entry name" value="fungal_TF_MHR"/>
    <property type="match status" value="1"/>
</dbReference>
<evidence type="ECO:0000256" key="3">
    <source>
        <dbReference type="ARBA" id="ARBA00023015"/>
    </source>
</evidence>
<evidence type="ECO:0000256" key="5">
    <source>
        <dbReference type="ARBA" id="ARBA00023242"/>
    </source>
</evidence>
<dbReference type="GeneID" id="85323995"/>
<dbReference type="Pfam" id="PF00172">
    <property type="entry name" value="Zn_clus"/>
    <property type="match status" value="1"/>
</dbReference>
<gene>
    <name evidence="8" type="ORF">B0T26DRAFT_682135</name>
</gene>
<keyword evidence="5" id="KW-0539">Nucleus</keyword>
<dbReference type="AlphaFoldDB" id="A0AA40DJC7"/>